<dbReference type="Proteomes" id="UP000556201">
    <property type="component" value="Unassembled WGS sequence"/>
</dbReference>
<sequence>MADGSAHAVRPRLDGVKAIGDYIGKPERWVYQARERGWSVPIRKRDGLGYYAFPDELDAWLNAPETLPHRPA</sequence>
<evidence type="ECO:0000313" key="1">
    <source>
        <dbReference type="EMBL" id="MBB5772988.1"/>
    </source>
</evidence>
<comment type="caution">
    <text evidence="1">The sequence shown here is derived from an EMBL/GenBank/DDBJ whole genome shotgun (WGS) entry which is preliminary data.</text>
</comment>
<proteinExistence type="predicted"/>
<protein>
    <recommendedName>
        <fullName evidence="3">DNA-binding protein</fullName>
    </recommendedName>
</protein>
<dbReference type="AlphaFoldDB" id="A0A7W9FWU4"/>
<accession>A0A7W9FWU4</accession>
<gene>
    <name evidence="1" type="ORF">HNP47_003008</name>
</gene>
<dbReference type="EMBL" id="JACHLJ010000004">
    <property type="protein sequence ID" value="MBB5772988.1"/>
    <property type="molecule type" value="Genomic_DNA"/>
</dbReference>
<evidence type="ECO:0008006" key="3">
    <source>
        <dbReference type="Google" id="ProtNLM"/>
    </source>
</evidence>
<reference evidence="1 2" key="1">
    <citation type="submission" date="2020-08" db="EMBL/GenBank/DDBJ databases">
        <title>Functional genomics of gut bacteria from endangered species of beetles.</title>
        <authorList>
            <person name="Carlos-Shanley C."/>
        </authorList>
    </citation>
    <scope>NUCLEOTIDE SEQUENCE [LARGE SCALE GENOMIC DNA]</scope>
    <source>
        <strain evidence="1 2">S00192</strain>
    </source>
</reference>
<name>A0A7W9FWU4_BREVE</name>
<dbReference type="RefSeq" id="WP_184280165.1">
    <property type="nucleotide sequence ID" value="NZ_JACHLJ010000004.1"/>
</dbReference>
<evidence type="ECO:0000313" key="2">
    <source>
        <dbReference type="Proteomes" id="UP000556201"/>
    </source>
</evidence>
<organism evidence="1 2">
    <name type="scientific">Brevundimonas vesicularis</name>
    <name type="common">Pseudomonas vesicularis</name>
    <dbReference type="NCBI Taxonomy" id="41276"/>
    <lineage>
        <taxon>Bacteria</taxon>
        <taxon>Pseudomonadati</taxon>
        <taxon>Pseudomonadota</taxon>
        <taxon>Alphaproteobacteria</taxon>
        <taxon>Caulobacterales</taxon>
        <taxon>Caulobacteraceae</taxon>
        <taxon>Brevundimonas</taxon>
    </lineage>
</organism>